<dbReference type="AlphaFoldDB" id="A0AAW1KHD0"/>
<name>A0AAW1KHD0_POPJA</name>
<organism evidence="1 2">
    <name type="scientific">Popillia japonica</name>
    <name type="common">Japanese beetle</name>
    <dbReference type="NCBI Taxonomy" id="7064"/>
    <lineage>
        <taxon>Eukaryota</taxon>
        <taxon>Metazoa</taxon>
        <taxon>Ecdysozoa</taxon>
        <taxon>Arthropoda</taxon>
        <taxon>Hexapoda</taxon>
        <taxon>Insecta</taxon>
        <taxon>Pterygota</taxon>
        <taxon>Neoptera</taxon>
        <taxon>Endopterygota</taxon>
        <taxon>Coleoptera</taxon>
        <taxon>Polyphaga</taxon>
        <taxon>Scarabaeiformia</taxon>
        <taxon>Scarabaeidae</taxon>
        <taxon>Rutelinae</taxon>
        <taxon>Popillia</taxon>
    </lineage>
</organism>
<comment type="caution">
    <text evidence="1">The sequence shown here is derived from an EMBL/GenBank/DDBJ whole genome shotgun (WGS) entry which is preliminary data.</text>
</comment>
<gene>
    <name evidence="1" type="ORF">QE152_g23499</name>
</gene>
<dbReference type="Proteomes" id="UP001458880">
    <property type="component" value="Unassembled WGS sequence"/>
</dbReference>
<accession>A0AAW1KHD0</accession>
<sequence>MRRNSAGAEEEEGPLLWKLYYDSLLESPIPIGVYLIGYANDLAVVVTARKAETLEAMGVPCYGSYTTIAYSNHQYQSECI</sequence>
<proteinExistence type="predicted"/>
<dbReference type="EMBL" id="JASPKY010000235">
    <property type="protein sequence ID" value="KAK9717886.1"/>
    <property type="molecule type" value="Genomic_DNA"/>
</dbReference>
<protein>
    <submittedName>
        <fullName evidence="1">Uncharacterized protein</fullName>
    </submittedName>
</protein>
<keyword evidence="2" id="KW-1185">Reference proteome</keyword>
<evidence type="ECO:0000313" key="1">
    <source>
        <dbReference type="EMBL" id="KAK9717886.1"/>
    </source>
</evidence>
<evidence type="ECO:0000313" key="2">
    <source>
        <dbReference type="Proteomes" id="UP001458880"/>
    </source>
</evidence>
<reference evidence="1 2" key="1">
    <citation type="journal article" date="2024" name="BMC Genomics">
        <title>De novo assembly and annotation of Popillia japonica's genome with initial clues to its potential as an invasive pest.</title>
        <authorList>
            <person name="Cucini C."/>
            <person name="Boschi S."/>
            <person name="Funari R."/>
            <person name="Cardaioli E."/>
            <person name="Iannotti N."/>
            <person name="Marturano G."/>
            <person name="Paoli F."/>
            <person name="Bruttini M."/>
            <person name="Carapelli A."/>
            <person name="Frati F."/>
            <person name="Nardi F."/>
        </authorList>
    </citation>
    <scope>NUCLEOTIDE SEQUENCE [LARGE SCALE GENOMIC DNA]</scope>
    <source>
        <strain evidence="1">DMR45628</strain>
    </source>
</reference>